<reference evidence="3" key="1">
    <citation type="submission" date="2020-07" db="EMBL/GenBank/DDBJ databases">
        <authorList>
            <person name="Lin J."/>
        </authorList>
    </citation>
    <scope>NUCLEOTIDE SEQUENCE</scope>
</reference>
<feature type="compositionally biased region" description="Pro residues" evidence="1">
    <location>
        <begin position="151"/>
        <end position="164"/>
    </location>
</feature>
<keyword evidence="2" id="KW-1133">Transmembrane helix</keyword>
<organism evidence="3">
    <name type="scientific">Ananas comosus var. bracteatus</name>
    <name type="common">red pineapple</name>
    <dbReference type="NCBI Taxonomy" id="296719"/>
    <lineage>
        <taxon>Eukaryota</taxon>
        <taxon>Viridiplantae</taxon>
        <taxon>Streptophyta</taxon>
        <taxon>Embryophyta</taxon>
        <taxon>Tracheophyta</taxon>
        <taxon>Spermatophyta</taxon>
        <taxon>Magnoliopsida</taxon>
        <taxon>Liliopsida</taxon>
        <taxon>Poales</taxon>
        <taxon>Bromeliaceae</taxon>
        <taxon>Bromelioideae</taxon>
        <taxon>Ananas</taxon>
    </lineage>
</organism>
<name>A0A6V7P928_ANACO</name>
<protein>
    <submittedName>
        <fullName evidence="3">Uncharacterized protein</fullName>
    </submittedName>
</protein>
<feature type="region of interest" description="Disordered" evidence="1">
    <location>
        <begin position="280"/>
        <end position="299"/>
    </location>
</feature>
<feature type="compositionally biased region" description="Pro residues" evidence="1">
    <location>
        <begin position="193"/>
        <end position="203"/>
    </location>
</feature>
<proteinExistence type="predicted"/>
<gene>
    <name evidence="3" type="ORF">CB5_LOCUS10415</name>
</gene>
<keyword evidence="2" id="KW-0472">Membrane</keyword>
<keyword evidence="2" id="KW-0812">Transmembrane</keyword>
<evidence type="ECO:0000313" key="3">
    <source>
        <dbReference type="EMBL" id="CAD1827204.1"/>
    </source>
</evidence>
<sequence length="499" mass="52917">MAAAPISPHPAPSRATRDASFRTNLDVSAANSLAPSMIALAVAIHVHTLYCDLISAICVISESVSAEVFIIRVCFPPLALFFAALLSRLSYIYIYFFFCLGFGDGYALGEAASAAPPPQRTRDYASFSASLLDAIYRSLDAPETHTEPEPDPAPPPMKPPPPSSGGPRTLPLLRTGAPRAPDPGRSGRTGSAPPHPFPLPLPSPSDRNQERRAEAALDPEPAPRAEKGAGLVGLVAPRLPPQSAIHLRGARKQGQNPGAGAGAGVLVGAVVPLGSAGIGGGDAAEEVGEVPPGERDRGRGLAAVRAPAPPPRAGGEQRLELGSVRAREFNVVRRSTGRAAGLRDDDALRRLAARRATVHRNSDSTFIFVGIIFETSTPDSLEYIYARAGMPSEFCRVVQVVPDCWVPSELTVDPLIELDRDTLHTRLGSAHECHSGVRLVLSRWCRSCQLDLLSTDQLVWIEPDSRNRAGRVYSQSRGRPQVSAAAPSADQDRGKGVAS</sequence>
<evidence type="ECO:0000256" key="1">
    <source>
        <dbReference type="SAM" id="MobiDB-lite"/>
    </source>
</evidence>
<dbReference type="EMBL" id="LR862146">
    <property type="protein sequence ID" value="CAD1827204.1"/>
    <property type="molecule type" value="Genomic_DNA"/>
</dbReference>
<evidence type="ECO:0000256" key="2">
    <source>
        <dbReference type="SAM" id="Phobius"/>
    </source>
</evidence>
<feature type="compositionally biased region" description="Basic and acidic residues" evidence="1">
    <location>
        <begin position="207"/>
        <end position="226"/>
    </location>
</feature>
<dbReference type="AlphaFoldDB" id="A0A6V7P928"/>
<feature type="transmembrane region" description="Helical" evidence="2">
    <location>
        <begin position="37"/>
        <end position="60"/>
    </location>
</feature>
<accession>A0A6V7P928</accession>
<feature type="region of interest" description="Disordered" evidence="1">
    <location>
        <begin position="471"/>
        <end position="499"/>
    </location>
</feature>
<feature type="transmembrane region" description="Helical" evidence="2">
    <location>
        <begin position="69"/>
        <end position="86"/>
    </location>
</feature>
<feature type="region of interest" description="Disordered" evidence="1">
    <location>
        <begin position="142"/>
        <end position="226"/>
    </location>
</feature>
<feature type="compositionally biased region" description="Basic and acidic residues" evidence="1">
    <location>
        <begin position="490"/>
        <end position="499"/>
    </location>
</feature>